<evidence type="ECO:0000313" key="5">
    <source>
        <dbReference type="Proteomes" id="UP000297318"/>
    </source>
</evidence>
<evidence type="ECO:0000313" key="4">
    <source>
        <dbReference type="EMBL" id="TGO05336.1"/>
    </source>
</evidence>
<dbReference type="RefSeq" id="WP_135849354.1">
    <property type="nucleotide sequence ID" value="NZ_RHPJ01000002.1"/>
</dbReference>
<dbReference type="OrthoDB" id="9790390at2"/>
<evidence type="ECO:0000256" key="2">
    <source>
        <dbReference type="NCBIfam" id="TIGR01068"/>
    </source>
</evidence>
<dbReference type="Gene3D" id="3.40.30.10">
    <property type="entry name" value="Glutaredoxin"/>
    <property type="match status" value="1"/>
</dbReference>
<sequence length="129" mass="13693">MSTIDLTASTFGETITGNGTVVVDFWADWCGPCKQFAPTYSAASEKHEGIVFGKVDTDAEQELAGQAGISSIPTLMVFRDQILVHRSSGALPPAAFEELLTKVNELDMDAVRSDIATREAAEKAAAVEG</sequence>
<dbReference type="CDD" id="cd02947">
    <property type="entry name" value="TRX_family"/>
    <property type="match status" value="1"/>
</dbReference>
<gene>
    <name evidence="4" type="ORF">SERN_1340</name>
</gene>
<dbReference type="SUPFAM" id="SSF52833">
    <property type="entry name" value="Thioredoxin-like"/>
    <property type="match status" value="1"/>
</dbReference>
<dbReference type="InterPro" id="IPR017937">
    <property type="entry name" value="Thioredoxin_CS"/>
</dbReference>
<dbReference type="AlphaFoldDB" id="A0A4Z1E0D7"/>
<dbReference type="GO" id="GO:0015035">
    <property type="term" value="F:protein-disulfide reductase activity"/>
    <property type="evidence" value="ECO:0007669"/>
    <property type="project" value="UniProtKB-UniRule"/>
</dbReference>
<dbReference type="Proteomes" id="UP000297318">
    <property type="component" value="Unassembled WGS sequence"/>
</dbReference>
<dbReference type="EMBL" id="RHPJ01000002">
    <property type="protein sequence ID" value="TGO05336.1"/>
    <property type="molecule type" value="Genomic_DNA"/>
</dbReference>
<evidence type="ECO:0000256" key="1">
    <source>
        <dbReference type="ARBA" id="ARBA00023157"/>
    </source>
</evidence>
<dbReference type="NCBIfam" id="TIGR01068">
    <property type="entry name" value="thioredoxin"/>
    <property type="match status" value="1"/>
</dbReference>
<dbReference type="PROSITE" id="PS00194">
    <property type="entry name" value="THIOREDOXIN_1"/>
    <property type="match status" value="1"/>
</dbReference>
<accession>A0A4Z1E0D7</accession>
<name>A0A4Z1E0D7_9MICO</name>
<comment type="caution">
    <text evidence="4">The sequence shown here is derived from an EMBL/GenBank/DDBJ whole genome shotgun (WGS) entry which is preliminary data.</text>
</comment>
<organism evidence="4 5">
    <name type="scientific">Serinibacter arcticus</name>
    <dbReference type="NCBI Taxonomy" id="1655435"/>
    <lineage>
        <taxon>Bacteria</taxon>
        <taxon>Bacillati</taxon>
        <taxon>Actinomycetota</taxon>
        <taxon>Actinomycetes</taxon>
        <taxon>Micrococcales</taxon>
        <taxon>Beutenbergiaceae</taxon>
        <taxon>Serinibacter</taxon>
    </lineage>
</organism>
<feature type="domain" description="Thioredoxin" evidence="3">
    <location>
        <begin position="1"/>
        <end position="105"/>
    </location>
</feature>
<protein>
    <recommendedName>
        <fullName evidence="2">Thioredoxin</fullName>
    </recommendedName>
</protein>
<reference evidence="4 5" key="1">
    <citation type="submission" date="2018-11" db="EMBL/GenBank/DDBJ databases">
        <title>Complete genome sequencing of the Actinobacteria Serinibacter sp. K3-2.</title>
        <authorList>
            <person name="Rakitin A.L."/>
            <person name="Beletsky A.V."/>
            <person name="Mardanov A.V."/>
            <person name="Ravin N.V."/>
            <person name="Gromova A.S."/>
            <person name="Filippova S.N."/>
            <person name="Gal'Chenko V.F."/>
        </authorList>
    </citation>
    <scope>NUCLEOTIDE SEQUENCE [LARGE SCALE GENOMIC DNA]</scope>
    <source>
        <strain evidence="4 5">K3-2</strain>
    </source>
</reference>
<dbReference type="InterPro" id="IPR013766">
    <property type="entry name" value="Thioredoxin_domain"/>
</dbReference>
<keyword evidence="5" id="KW-1185">Reference proteome</keyword>
<evidence type="ECO:0000259" key="3">
    <source>
        <dbReference type="PROSITE" id="PS51352"/>
    </source>
</evidence>
<dbReference type="PROSITE" id="PS51352">
    <property type="entry name" value="THIOREDOXIN_2"/>
    <property type="match status" value="1"/>
</dbReference>
<dbReference type="Pfam" id="PF00085">
    <property type="entry name" value="Thioredoxin"/>
    <property type="match status" value="1"/>
</dbReference>
<proteinExistence type="predicted"/>
<keyword evidence="1" id="KW-1015">Disulfide bond</keyword>
<dbReference type="PRINTS" id="PR00421">
    <property type="entry name" value="THIOREDOXIN"/>
</dbReference>
<dbReference type="InterPro" id="IPR005746">
    <property type="entry name" value="Thioredoxin"/>
</dbReference>
<dbReference type="PANTHER" id="PTHR46115">
    <property type="entry name" value="THIOREDOXIN-LIKE PROTEIN 1"/>
    <property type="match status" value="1"/>
</dbReference>
<dbReference type="InterPro" id="IPR036249">
    <property type="entry name" value="Thioredoxin-like_sf"/>
</dbReference>